<dbReference type="AlphaFoldDB" id="A0AAW1TXV3"/>
<keyword evidence="5" id="KW-0833">Ubl conjugation pathway</keyword>
<evidence type="ECO:0000313" key="8">
    <source>
        <dbReference type="Proteomes" id="UP001431783"/>
    </source>
</evidence>
<dbReference type="Proteomes" id="UP001431783">
    <property type="component" value="Unassembled WGS sequence"/>
</dbReference>
<protein>
    <recommendedName>
        <fullName evidence="5">Ubiquitin carboxyl-terminal hydrolase</fullName>
        <ecNumber evidence="5">3.4.19.12</ecNumber>
    </recommendedName>
</protein>
<comment type="caution">
    <text evidence="7">The sequence shown here is derived from an EMBL/GenBank/DDBJ whole genome shotgun (WGS) entry which is preliminary data.</text>
</comment>
<dbReference type="InterPro" id="IPR050185">
    <property type="entry name" value="Ub_carboxyl-term_hydrolase"/>
</dbReference>
<reference evidence="7 8" key="1">
    <citation type="submission" date="2023-03" db="EMBL/GenBank/DDBJ databases">
        <title>Genome insight into feeding habits of ladybird beetles.</title>
        <authorList>
            <person name="Li H.-S."/>
            <person name="Huang Y.-H."/>
            <person name="Pang H."/>
        </authorList>
    </citation>
    <scope>NUCLEOTIDE SEQUENCE [LARGE SCALE GENOMIC DNA]</scope>
    <source>
        <strain evidence="7">SYSU_2023b</strain>
        <tissue evidence="7">Whole body</tissue>
    </source>
</reference>
<dbReference type="SUPFAM" id="SSF48508">
    <property type="entry name" value="Nuclear receptor ligand-binding domain"/>
    <property type="match status" value="1"/>
</dbReference>
<dbReference type="FunFam" id="3.90.70.10:FF:000083">
    <property type="entry name" value="Uncharacterized protein, isoform B"/>
    <property type="match status" value="1"/>
</dbReference>
<dbReference type="PROSITE" id="PS00973">
    <property type="entry name" value="USP_2"/>
    <property type="match status" value="1"/>
</dbReference>
<dbReference type="EMBL" id="JARQZJ010000036">
    <property type="protein sequence ID" value="KAK9876417.1"/>
    <property type="molecule type" value="Genomic_DNA"/>
</dbReference>
<evidence type="ECO:0000256" key="3">
    <source>
        <dbReference type="ARBA" id="ARBA00023163"/>
    </source>
</evidence>
<dbReference type="InterPro" id="IPR001394">
    <property type="entry name" value="Peptidase_C19_UCH"/>
</dbReference>
<feature type="domain" description="USP" evidence="6">
    <location>
        <begin position="134"/>
        <end position="468"/>
    </location>
</feature>
<dbReference type="GO" id="GO:0006508">
    <property type="term" value="P:proteolysis"/>
    <property type="evidence" value="ECO:0007669"/>
    <property type="project" value="UniProtKB-KW"/>
</dbReference>
<name>A0AAW1TXV3_9CUCU</name>
<keyword evidence="8" id="KW-1185">Reference proteome</keyword>
<dbReference type="PANTHER" id="PTHR21646">
    <property type="entry name" value="UBIQUITIN CARBOXYL-TERMINAL HYDROLASE"/>
    <property type="match status" value="1"/>
</dbReference>
<evidence type="ECO:0000313" key="7">
    <source>
        <dbReference type="EMBL" id="KAK9876417.1"/>
    </source>
</evidence>
<evidence type="ECO:0000259" key="6">
    <source>
        <dbReference type="PROSITE" id="PS50235"/>
    </source>
</evidence>
<accession>A0AAW1TXV3</accession>
<keyword evidence="2" id="KW-0805">Transcription regulation</keyword>
<evidence type="ECO:0000256" key="2">
    <source>
        <dbReference type="ARBA" id="ARBA00023015"/>
    </source>
</evidence>
<dbReference type="Gene3D" id="3.90.70.10">
    <property type="entry name" value="Cysteine proteinases"/>
    <property type="match status" value="1"/>
</dbReference>
<dbReference type="GO" id="GO:0016579">
    <property type="term" value="P:protein deubiquitination"/>
    <property type="evidence" value="ECO:0007669"/>
    <property type="project" value="InterPro"/>
</dbReference>
<sequence length="474" mass="54107">MSTKNSNDHKHIKEFRLLHLDDQLALQQHFIGNMSTKNLIWRQLTNKGFMVLTSSPKLNRNRVSPSSSAVATNIGPSAVLNSNSLGRKSVERERRNNTFDDEVYVRSPNIGYRLGAGSPTTVNAPSTVKTLGLNGLKNIGNTCFMNSVIQCLSNTKLLLEYLREDAYMRDINQTNSSMKGALIKAFAEVIKELWAEDSCDRVVNTVSLKNQIQRFASRFMGYAQQDAQEFLRYLLEGLHEDVNQVKEKPKSIHVDIDDKLNDADKSSESWNRYLRMDNSRIVDIFVGQLKSTLKCTFCGHCSVTFDPFWDLSLPIPTRTGQLRLSQCLEYFTREETLDGDEKPTCSKCKERRKCTKSFAIQRFPKILVIHLKRFSPTERFRGKLNVTVDFPLEALDMSKYAAESVSSSRYNLYAVSNHSGTTYSGHYTAYCRHPYSLTWHEYNDSRVNAVSPRSVVSSEAYVLFYEQDGQRSHL</sequence>
<organism evidence="7 8">
    <name type="scientific">Henosepilachna vigintioctopunctata</name>
    <dbReference type="NCBI Taxonomy" id="420089"/>
    <lineage>
        <taxon>Eukaryota</taxon>
        <taxon>Metazoa</taxon>
        <taxon>Ecdysozoa</taxon>
        <taxon>Arthropoda</taxon>
        <taxon>Hexapoda</taxon>
        <taxon>Insecta</taxon>
        <taxon>Pterygota</taxon>
        <taxon>Neoptera</taxon>
        <taxon>Endopterygota</taxon>
        <taxon>Coleoptera</taxon>
        <taxon>Polyphaga</taxon>
        <taxon>Cucujiformia</taxon>
        <taxon>Coccinelloidea</taxon>
        <taxon>Coccinellidae</taxon>
        <taxon>Epilachninae</taxon>
        <taxon>Epilachnini</taxon>
        <taxon>Henosepilachna</taxon>
    </lineage>
</organism>
<dbReference type="InterPro" id="IPR035500">
    <property type="entry name" value="NHR-like_dom_sf"/>
</dbReference>
<keyword evidence="5" id="KW-0788">Thiol protease</keyword>
<proteinExistence type="inferred from homology"/>
<comment type="catalytic activity">
    <reaction evidence="1 5">
        <text>Thiol-dependent hydrolysis of ester, thioester, amide, peptide and isopeptide bonds formed by the C-terminal Gly of ubiquitin (a 76-residue protein attached to proteins as an intracellular targeting signal).</text>
        <dbReference type="EC" id="3.4.19.12"/>
    </reaction>
</comment>
<evidence type="ECO:0000256" key="1">
    <source>
        <dbReference type="ARBA" id="ARBA00000707"/>
    </source>
</evidence>
<dbReference type="GO" id="GO:0004843">
    <property type="term" value="F:cysteine-type deubiquitinase activity"/>
    <property type="evidence" value="ECO:0007669"/>
    <property type="project" value="UniProtKB-UniRule"/>
</dbReference>
<dbReference type="InterPro" id="IPR028889">
    <property type="entry name" value="USP"/>
</dbReference>
<keyword evidence="5" id="KW-0378">Hydrolase</keyword>
<keyword evidence="5" id="KW-0645">Protease</keyword>
<evidence type="ECO:0000256" key="5">
    <source>
        <dbReference type="RuleBase" id="RU366025"/>
    </source>
</evidence>
<dbReference type="PROSITE" id="PS50235">
    <property type="entry name" value="USP_3"/>
    <property type="match status" value="1"/>
</dbReference>
<gene>
    <name evidence="7" type="ORF">WA026_012731</name>
</gene>
<evidence type="ECO:0000256" key="4">
    <source>
        <dbReference type="ARBA" id="ARBA00023170"/>
    </source>
</evidence>
<dbReference type="Pfam" id="PF00443">
    <property type="entry name" value="UCH"/>
    <property type="match status" value="1"/>
</dbReference>
<dbReference type="PROSITE" id="PS00972">
    <property type="entry name" value="USP_1"/>
    <property type="match status" value="1"/>
</dbReference>
<keyword evidence="3" id="KW-0804">Transcription</keyword>
<keyword evidence="4" id="KW-0675">Receptor</keyword>
<dbReference type="CDD" id="cd02674">
    <property type="entry name" value="Peptidase_C19R"/>
    <property type="match status" value="1"/>
</dbReference>
<dbReference type="SUPFAM" id="SSF54001">
    <property type="entry name" value="Cysteine proteinases"/>
    <property type="match status" value="1"/>
</dbReference>
<comment type="similarity">
    <text evidence="5">Belongs to the peptidase C19 family.</text>
</comment>
<dbReference type="PANTHER" id="PTHR21646:SF23">
    <property type="entry name" value="UBIQUITIN CARBOXYL-TERMINAL HYDROLASE USP2"/>
    <property type="match status" value="1"/>
</dbReference>
<dbReference type="InterPro" id="IPR018200">
    <property type="entry name" value="USP_CS"/>
</dbReference>
<dbReference type="EC" id="3.4.19.12" evidence="5"/>
<dbReference type="InterPro" id="IPR038765">
    <property type="entry name" value="Papain-like_cys_pep_sf"/>
</dbReference>